<keyword evidence="3" id="KW-1185">Reference proteome</keyword>
<protein>
    <submittedName>
        <fullName evidence="2">Rhodanese domain protein</fullName>
    </submittedName>
</protein>
<accession>D6SLV0</accession>
<dbReference type="CDD" id="cd00158">
    <property type="entry name" value="RHOD"/>
    <property type="match status" value="1"/>
</dbReference>
<dbReference type="InterPro" id="IPR016156">
    <property type="entry name" value="FAD/NAD-linked_Rdtase_dimer_sf"/>
</dbReference>
<dbReference type="OrthoDB" id="9802991at2"/>
<dbReference type="PROSITE" id="PS50206">
    <property type="entry name" value="RHODANESE_3"/>
    <property type="match status" value="1"/>
</dbReference>
<dbReference type="Gene3D" id="3.40.250.10">
    <property type="entry name" value="Rhodanese-like domain"/>
    <property type="match status" value="1"/>
</dbReference>
<reference evidence="2" key="1">
    <citation type="submission" date="2010-05" db="EMBL/GenBank/DDBJ databases">
        <title>The draft genome of Desulfonatronospira thiodismutans ASO3-1.</title>
        <authorList>
            <consortium name="US DOE Joint Genome Institute (JGI-PGF)"/>
            <person name="Lucas S."/>
            <person name="Copeland A."/>
            <person name="Lapidus A."/>
            <person name="Cheng J.-F."/>
            <person name="Bruce D."/>
            <person name="Goodwin L."/>
            <person name="Pitluck S."/>
            <person name="Chertkov O."/>
            <person name="Brettin T."/>
            <person name="Detter J.C."/>
            <person name="Han C."/>
            <person name="Land M.L."/>
            <person name="Hauser L."/>
            <person name="Kyrpides N."/>
            <person name="Mikhailova N."/>
            <person name="Muyzer G."/>
            <person name="Woyke T."/>
        </authorList>
    </citation>
    <scope>NUCLEOTIDE SEQUENCE [LARGE SCALE GENOMIC DNA]</scope>
    <source>
        <strain evidence="2">ASO3-1</strain>
    </source>
</reference>
<evidence type="ECO:0000313" key="3">
    <source>
        <dbReference type="Proteomes" id="UP000005496"/>
    </source>
</evidence>
<dbReference type="SUPFAM" id="SSF52821">
    <property type="entry name" value="Rhodanese/Cell cycle control phosphatase"/>
    <property type="match status" value="1"/>
</dbReference>
<proteinExistence type="predicted"/>
<name>D6SLV0_9BACT</name>
<organism evidence="2 3">
    <name type="scientific">Desulfonatronospira thiodismutans ASO3-1</name>
    <dbReference type="NCBI Taxonomy" id="555779"/>
    <lineage>
        <taxon>Bacteria</taxon>
        <taxon>Pseudomonadati</taxon>
        <taxon>Thermodesulfobacteriota</taxon>
        <taxon>Desulfovibrionia</taxon>
        <taxon>Desulfovibrionales</taxon>
        <taxon>Desulfonatronovibrionaceae</taxon>
        <taxon>Desulfonatronospira</taxon>
    </lineage>
</organism>
<dbReference type="InterPro" id="IPR036873">
    <property type="entry name" value="Rhodanese-like_dom_sf"/>
</dbReference>
<dbReference type="AlphaFoldDB" id="D6SLV0"/>
<dbReference type="Proteomes" id="UP000005496">
    <property type="component" value="Unassembled WGS sequence"/>
</dbReference>
<dbReference type="Gene3D" id="3.30.390.30">
    <property type="match status" value="1"/>
</dbReference>
<dbReference type="SMART" id="SM00450">
    <property type="entry name" value="RHOD"/>
    <property type="match status" value="1"/>
</dbReference>
<comment type="caution">
    <text evidence="2">The sequence shown here is derived from an EMBL/GenBank/DDBJ whole genome shotgun (WGS) entry which is preliminary data.</text>
</comment>
<dbReference type="SUPFAM" id="SSF55424">
    <property type="entry name" value="FAD/NAD-linked reductases, dimerisation (C-terminal) domain"/>
    <property type="match status" value="1"/>
</dbReference>
<gene>
    <name evidence="2" type="ORF">Dthio_PD3090</name>
</gene>
<dbReference type="RefSeq" id="WP_008868790.1">
    <property type="nucleotide sequence ID" value="NZ_ACJN02000001.1"/>
</dbReference>
<dbReference type="InterPro" id="IPR050229">
    <property type="entry name" value="GlpE_sulfurtransferase"/>
</dbReference>
<evidence type="ECO:0000259" key="1">
    <source>
        <dbReference type="PROSITE" id="PS50206"/>
    </source>
</evidence>
<dbReference type="EMBL" id="ACJN02000001">
    <property type="protein sequence ID" value="EFI35661.1"/>
    <property type="molecule type" value="Genomic_DNA"/>
</dbReference>
<feature type="domain" description="Rhodanese" evidence="1">
    <location>
        <begin position="433"/>
        <end position="521"/>
    </location>
</feature>
<dbReference type="PANTHER" id="PTHR43031:SF16">
    <property type="entry name" value="OXIDOREDUCTASE"/>
    <property type="match status" value="1"/>
</dbReference>
<dbReference type="eggNOG" id="COG0607">
    <property type="taxonomic scope" value="Bacteria"/>
</dbReference>
<evidence type="ECO:0000313" key="2">
    <source>
        <dbReference type="EMBL" id="EFI35661.1"/>
    </source>
</evidence>
<dbReference type="Pfam" id="PF00581">
    <property type="entry name" value="Rhodanese"/>
    <property type="match status" value="1"/>
</dbReference>
<dbReference type="InterPro" id="IPR001763">
    <property type="entry name" value="Rhodanese-like_dom"/>
</dbReference>
<dbReference type="PANTHER" id="PTHR43031">
    <property type="entry name" value="FAD-DEPENDENT OXIDOREDUCTASE"/>
    <property type="match status" value="1"/>
</dbReference>
<sequence>MERVLVTGYGYPAYKAAQLVKKLKPEVDLLWITEYSEEKYPLEMVELLLGLGESPADWSRIRARVKTDFEKNTRMPVIAPVRVKKIRFDLQAREVSFLSNTGNMNYFFDQAFIFPEPAFQAPRFAPSGGLLWPQSSCVEHVVNNWGHLEAIQVVGNDMSAVQALACGEKSFEWVRSQNFFSRQVQFFVDEYLKSRGGSISICSDLDRESPETEHEETGRTVVYCSRPVLDLERLKAMGIDSPVEYLQDSGVYIQDNICIAAPYAARDYPRHPTSMEYSLQTGLFAVQSLLGDDPPRPPQKNTRSWNMAGLHAGSAGLNPQQALEKGFSPEWAIVSGADHPLKEAGHVLHLTVDKDSRRILGAECAGREAAAWVDMVGHLVQENAVLEDLVKQEMVSFGFGLHPLKKCARILENKLGSRILGINPTELEESYNQGAEFFLLDVRSPEEYQRIRISGAENIPLPELKKKAVQIPRFVPLVLYSRCSGRAYQGARLLQSMGAKQLYVLDGGMELWPLANETEQEAGSGPIVVPSGCSISCC</sequence>